<dbReference type="SUPFAM" id="SSF48452">
    <property type="entry name" value="TPR-like"/>
    <property type="match status" value="2"/>
</dbReference>
<dbReference type="SUPFAM" id="SSF56112">
    <property type="entry name" value="Protein kinase-like (PK-like)"/>
    <property type="match status" value="1"/>
</dbReference>
<keyword evidence="4 6" id="KW-0067">ATP-binding</keyword>
<keyword evidence="10" id="KW-1185">Reference proteome</keyword>
<sequence>MRDSKSRSKGKGTRESAPNTGRSRSQRGRAPEDVPPVSQVGRYLLLERLGQGGMGVVYAAFDPDLDRKVALKLLQTEGQASETARARLLREAQAMARVSHPNVIPIFDVGMWGDQVFLAMELADGGTLSGWLEEGHSWREVLERFLAAGRGLQAAHEAGLVHRDFKPANVLVSRAGRVYVTDFGLALQVGAPEQEEDTLSEEARQLLPPERRLLEANLTQTGVVLGTPNYMSPEQYQGREVDARSDQFSFCAALYWGLYRKRAFETSRMRAFATSRSQPDASARTEPMEPEQIPTDLIQEPPRDKKVPAWVRQALMRGLALEPSARFPSMKELLEALSQEQRRVKRQRWVAAACTAAAALAVVAGTAYRQSHLCTGAGELMAGVWEPAAKGKLEASFLATGRPFAKETAARVSGVLEEYAAAWTRQRTEACEATRVHGTQPEELLSRRVVCLERRRKDLGALVGLLSEADGPLVEKALDAAHALPALQECADAESLSEQQRLPSDPAKRADISRLEERLAEVKAMVDSGRYPAALEKARQLEATVLATGHLPLVAELRFHLGWLQEQLGESAEASKLLSRAVYDAEAGRADRLKVSILNKLLFVEDGQQHFGQAEGWGGLAEATLQRLGGDPLLESDVLVNRANLAISQERLPEAKALLEQARQIHAKVLPAGHPKRARTTFLLGRVMRDMGEFAQALPLLEEALKQTEASVGAMHPDMARRHVMMSWTLRDMGQHEKALKHAREAARIREATFGKDSLPTAETLDELGMCLLELKRYEEALPVYEAALAAKRKALPPDEMLLQPSYDGVGQALLGLKREREAVEPLKQAVTFTSAPPDLLAVSGFALARALWVSGQQPEARAEAVKARERFTQAGLAPKVSEVDTWLESLPKEEAPKKEKPKRRLAKPSRRPTRL</sequence>
<dbReference type="Pfam" id="PF00069">
    <property type="entry name" value="Pkinase"/>
    <property type="match status" value="1"/>
</dbReference>
<evidence type="ECO:0000256" key="5">
    <source>
        <dbReference type="PROSITE-ProRule" id="PRU00339"/>
    </source>
</evidence>
<keyword evidence="2 6" id="KW-0547">Nucleotide-binding</keyword>
<keyword evidence="5" id="KW-0802">TPR repeat</keyword>
<protein>
    <submittedName>
        <fullName evidence="9">Serine/threonine protein kinase</fullName>
    </submittedName>
</protein>
<dbReference type="Gene3D" id="1.25.40.10">
    <property type="entry name" value="Tetratricopeptide repeat domain"/>
    <property type="match status" value="2"/>
</dbReference>
<gene>
    <name evidence="9" type="ORF">ATI61_11475</name>
</gene>
<feature type="repeat" description="TPR" evidence="5">
    <location>
        <begin position="762"/>
        <end position="795"/>
    </location>
</feature>
<feature type="repeat" description="TPR" evidence="5">
    <location>
        <begin position="678"/>
        <end position="711"/>
    </location>
</feature>
<proteinExistence type="predicted"/>
<organism evidence="9 10">
    <name type="scientific">Archangium gephyra</name>
    <dbReference type="NCBI Taxonomy" id="48"/>
    <lineage>
        <taxon>Bacteria</taxon>
        <taxon>Pseudomonadati</taxon>
        <taxon>Myxococcota</taxon>
        <taxon>Myxococcia</taxon>
        <taxon>Myxococcales</taxon>
        <taxon>Cystobacterineae</taxon>
        <taxon>Archangiaceae</taxon>
        <taxon>Archangium</taxon>
    </lineage>
</organism>
<dbReference type="SMART" id="SM00028">
    <property type="entry name" value="TPR"/>
    <property type="match status" value="5"/>
</dbReference>
<dbReference type="PANTHER" id="PTHR43289">
    <property type="entry name" value="MITOGEN-ACTIVATED PROTEIN KINASE KINASE KINASE 20-RELATED"/>
    <property type="match status" value="1"/>
</dbReference>
<dbReference type="Gene3D" id="3.30.200.20">
    <property type="entry name" value="Phosphorylase Kinase, domain 1"/>
    <property type="match status" value="1"/>
</dbReference>
<feature type="region of interest" description="Disordered" evidence="7">
    <location>
        <begin position="1"/>
        <end position="36"/>
    </location>
</feature>
<name>A0ABX9JQE7_9BACT</name>
<keyword evidence="3 9" id="KW-0418">Kinase</keyword>
<dbReference type="PROSITE" id="PS50011">
    <property type="entry name" value="PROTEIN_KINASE_DOM"/>
    <property type="match status" value="1"/>
</dbReference>
<dbReference type="PROSITE" id="PS50005">
    <property type="entry name" value="TPR"/>
    <property type="match status" value="2"/>
</dbReference>
<comment type="caution">
    <text evidence="9">The sequence shown here is derived from an EMBL/GenBank/DDBJ whole genome shotgun (WGS) entry which is preliminary data.</text>
</comment>
<dbReference type="InterPro" id="IPR011990">
    <property type="entry name" value="TPR-like_helical_dom_sf"/>
</dbReference>
<dbReference type="Pfam" id="PF13424">
    <property type="entry name" value="TPR_12"/>
    <property type="match status" value="2"/>
</dbReference>
<feature type="domain" description="Protein kinase" evidence="8">
    <location>
        <begin position="43"/>
        <end position="350"/>
    </location>
</feature>
<keyword evidence="9" id="KW-0723">Serine/threonine-protein kinase</keyword>
<evidence type="ECO:0000256" key="4">
    <source>
        <dbReference type="ARBA" id="ARBA00022840"/>
    </source>
</evidence>
<dbReference type="InterPro" id="IPR019734">
    <property type="entry name" value="TPR_rpt"/>
</dbReference>
<keyword evidence="1" id="KW-0808">Transferase</keyword>
<dbReference type="CDD" id="cd14014">
    <property type="entry name" value="STKc_PknB_like"/>
    <property type="match status" value="1"/>
</dbReference>
<feature type="region of interest" description="Disordered" evidence="7">
    <location>
        <begin position="886"/>
        <end position="916"/>
    </location>
</feature>
<evidence type="ECO:0000256" key="7">
    <source>
        <dbReference type="SAM" id="MobiDB-lite"/>
    </source>
</evidence>
<feature type="compositionally biased region" description="Basic residues" evidence="7">
    <location>
        <begin position="900"/>
        <end position="916"/>
    </location>
</feature>
<evidence type="ECO:0000256" key="1">
    <source>
        <dbReference type="ARBA" id="ARBA00022679"/>
    </source>
</evidence>
<evidence type="ECO:0000313" key="9">
    <source>
        <dbReference type="EMBL" id="REG24467.1"/>
    </source>
</evidence>
<dbReference type="GO" id="GO:0004674">
    <property type="term" value="F:protein serine/threonine kinase activity"/>
    <property type="evidence" value="ECO:0007669"/>
    <property type="project" value="UniProtKB-KW"/>
</dbReference>
<dbReference type="PANTHER" id="PTHR43289:SF6">
    <property type="entry name" value="SERINE_THREONINE-PROTEIN KINASE NEKL-3"/>
    <property type="match status" value="1"/>
</dbReference>
<dbReference type="InterPro" id="IPR008271">
    <property type="entry name" value="Ser/Thr_kinase_AS"/>
</dbReference>
<evidence type="ECO:0000256" key="2">
    <source>
        <dbReference type="ARBA" id="ARBA00022741"/>
    </source>
</evidence>
<dbReference type="EMBL" id="QUMU01000014">
    <property type="protein sequence ID" value="REG24467.1"/>
    <property type="molecule type" value="Genomic_DNA"/>
</dbReference>
<dbReference type="PROSITE" id="PS00108">
    <property type="entry name" value="PROTEIN_KINASE_ST"/>
    <property type="match status" value="1"/>
</dbReference>
<dbReference type="PROSITE" id="PS00107">
    <property type="entry name" value="PROTEIN_KINASE_ATP"/>
    <property type="match status" value="1"/>
</dbReference>
<dbReference type="InterPro" id="IPR000719">
    <property type="entry name" value="Prot_kinase_dom"/>
</dbReference>
<evidence type="ECO:0000259" key="8">
    <source>
        <dbReference type="PROSITE" id="PS50011"/>
    </source>
</evidence>
<reference evidence="9 10" key="1">
    <citation type="submission" date="2018-08" db="EMBL/GenBank/DDBJ databases">
        <title>Genomic Encyclopedia of Archaeal and Bacterial Type Strains, Phase II (KMG-II): from individual species to whole genera.</title>
        <authorList>
            <person name="Goeker M."/>
        </authorList>
    </citation>
    <scope>NUCLEOTIDE SEQUENCE [LARGE SCALE GENOMIC DNA]</scope>
    <source>
        <strain evidence="9 10">DSM 2261</strain>
    </source>
</reference>
<evidence type="ECO:0000256" key="6">
    <source>
        <dbReference type="PROSITE-ProRule" id="PRU10141"/>
    </source>
</evidence>
<evidence type="ECO:0000313" key="10">
    <source>
        <dbReference type="Proteomes" id="UP000256345"/>
    </source>
</evidence>
<accession>A0ABX9JQE7</accession>
<dbReference type="Gene3D" id="1.10.510.10">
    <property type="entry name" value="Transferase(Phosphotransferase) domain 1"/>
    <property type="match status" value="1"/>
</dbReference>
<dbReference type="RefSeq" id="WP_047855857.1">
    <property type="nucleotide sequence ID" value="NZ_CP011509.1"/>
</dbReference>
<dbReference type="Pfam" id="PF13432">
    <property type="entry name" value="TPR_16"/>
    <property type="match status" value="1"/>
</dbReference>
<dbReference type="Proteomes" id="UP000256345">
    <property type="component" value="Unassembled WGS sequence"/>
</dbReference>
<evidence type="ECO:0000256" key="3">
    <source>
        <dbReference type="ARBA" id="ARBA00022777"/>
    </source>
</evidence>
<dbReference type="InterPro" id="IPR011009">
    <property type="entry name" value="Kinase-like_dom_sf"/>
</dbReference>
<feature type="binding site" evidence="6">
    <location>
        <position position="72"/>
    </location>
    <ligand>
        <name>ATP</name>
        <dbReference type="ChEBI" id="CHEBI:30616"/>
    </ligand>
</feature>
<dbReference type="InterPro" id="IPR017441">
    <property type="entry name" value="Protein_kinase_ATP_BS"/>
</dbReference>